<feature type="non-terminal residue" evidence="4">
    <location>
        <position position="1"/>
    </location>
</feature>
<dbReference type="Proteomes" id="UP000825002">
    <property type="component" value="Unassembled WGS sequence"/>
</dbReference>
<dbReference type="PANTHER" id="PTHR12411">
    <property type="entry name" value="CYSTEINE PROTEASE FAMILY C1-RELATED"/>
    <property type="match status" value="1"/>
</dbReference>
<organism evidence="4 5">
    <name type="scientific">Fragariocoptes setiger</name>
    <dbReference type="NCBI Taxonomy" id="1670756"/>
    <lineage>
        <taxon>Eukaryota</taxon>
        <taxon>Metazoa</taxon>
        <taxon>Ecdysozoa</taxon>
        <taxon>Arthropoda</taxon>
        <taxon>Chelicerata</taxon>
        <taxon>Arachnida</taxon>
        <taxon>Acari</taxon>
        <taxon>Acariformes</taxon>
        <taxon>Trombidiformes</taxon>
        <taxon>Prostigmata</taxon>
        <taxon>Eupodina</taxon>
        <taxon>Eriophyoidea</taxon>
        <taxon>Phytoptidae</taxon>
        <taxon>Fragariocoptes</taxon>
    </lineage>
</organism>
<keyword evidence="5" id="KW-1185">Reference proteome</keyword>
<accession>A0ABQ7SCJ2</accession>
<evidence type="ECO:0000313" key="4">
    <source>
        <dbReference type="EMBL" id="KAG9511135.1"/>
    </source>
</evidence>
<dbReference type="SMART" id="SM00645">
    <property type="entry name" value="Pept_C1"/>
    <property type="match status" value="1"/>
</dbReference>
<dbReference type="SUPFAM" id="SSF54001">
    <property type="entry name" value="Cysteine proteinases"/>
    <property type="match status" value="1"/>
</dbReference>
<dbReference type="InterPro" id="IPR038765">
    <property type="entry name" value="Papain-like_cys_pep_sf"/>
</dbReference>
<dbReference type="CDD" id="cd02248">
    <property type="entry name" value="Peptidase_C1A"/>
    <property type="match status" value="1"/>
</dbReference>
<keyword evidence="2" id="KW-1015">Disulfide bond</keyword>
<sequence length="153" mass="16810">MTNAFEFVRQNGGIASEDVYPYEAKVGKCRFTNSSHTIMSDYGSIMAPVADEESLKAMVALYGPVAVAIDASPETFRLYSDGIYDDFDQCRNEDEHLNHAVLVVGYGSGPKGKNYWIVKNSWGSSWGQKGYIKMARNADNLCGIASFAVLPMT</sequence>
<dbReference type="InterPro" id="IPR013128">
    <property type="entry name" value="Peptidase_C1A"/>
</dbReference>
<evidence type="ECO:0000313" key="5">
    <source>
        <dbReference type="Proteomes" id="UP000825002"/>
    </source>
</evidence>
<dbReference type="EMBL" id="JAIFTH010000028">
    <property type="protein sequence ID" value="KAG9511135.1"/>
    <property type="molecule type" value="Genomic_DNA"/>
</dbReference>
<evidence type="ECO:0000256" key="1">
    <source>
        <dbReference type="ARBA" id="ARBA00008455"/>
    </source>
</evidence>
<reference evidence="4 5" key="1">
    <citation type="submission" date="2020-10" db="EMBL/GenBank/DDBJ databases">
        <authorList>
            <person name="Klimov P.B."/>
            <person name="Dyachkov S.M."/>
            <person name="Chetverikov P.E."/>
        </authorList>
    </citation>
    <scope>NUCLEOTIDE SEQUENCE [LARGE SCALE GENOMIC DNA]</scope>
    <source>
        <strain evidence="4">BMOC 18-1129-001#AD2665</strain>
        <tissue evidence="4">Entire mites</tissue>
    </source>
</reference>
<dbReference type="PROSITE" id="PS00639">
    <property type="entry name" value="THIOL_PROTEASE_HIS"/>
    <property type="match status" value="1"/>
</dbReference>
<comment type="similarity">
    <text evidence="1">Belongs to the peptidase C1 family.</text>
</comment>
<dbReference type="InterPro" id="IPR025660">
    <property type="entry name" value="Pept_his_AS"/>
</dbReference>
<proteinExistence type="inferred from homology"/>
<dbReference type="PROSITE" id="PS00640">
    <property type="entry name" value="THIOL_PROTEASE_ASN"/>
    <property type="match status" value="1"/>
</dbReference>
<dbReference type="InterPro" id="IPR000668">
    <property type="entry name" value="Peptidase_C1A_C"/>
</dbReference>
<evidence type="ECO:0000259" key="3">
    <source>
        <dbReference type="SMART" id="SM00645"/>
    </source>
</evidence>
<gene>
    <name evidence="4" type="ORF">GZH46_00306</name>
</gene>
<evidence type="ECO:0000256" key="2">
    <source>
        <dbReference type="ARBA" id="ARBA00023157"/>
    </source>
</evidence>
<comment type="caution">
    <text evidence="4">The sequence shown here is derived from an EMBL/GenBank/DDBJ whole genome shotgun (WGS) entry which is preliminary data.</text>
</comment>
<dbReference type="InterPro" id="IPR025661">
    <property type="entry name" value="Pept_asp_AS"/>
</dbReference>
<dbReference type="Pfam" id="PF00112">
    <property type="entry name" value="Peptidase_C1"/>
    <property type="match status" value="1"/>
</dbReference>
<name>A0ABQ7SCJ2_9ACAR</name>
<feature type="domain" description="Peptidase C1A papain C-terminal" evidence="3">
    <location>
        <begin position="1"/>
        <end position="152"/>
    </location>
</feature>
<dbReference type="Gene3D" id="3.90.70.10">
    <property type="entry name" value="Cysteine proteinases"/>
    <property type="match status" value="1"/>
</dbReference>
<dbReference type="InterPro" id="IPR039417">
    <property type="entry name" value="Peptidase_C1A_papain-like"/>
</dbReference>
<protein>
    <recommendedName>
        <fullName evidence="3">Peptidase C1A papain C-terminal domain-containing protein</fullName>
    </recommendedName>
</protein>